<evidence type="ECO:0000313" key="1">
    <source>
        <dbReference type="EMBL" id="AKJ12296.1"/>
    </source>
</evidence>
<name>A0ABM5TMX1_9ACTN</name>
<keyword evidence="2" id="KW-1185">Reference proteome</keyword>
<dbReference type="EMBL" id="CP011497">
    <property type="protein sequence ID" value="AKJ12296.1"/>
    <property type="molecule type" value="Genomic_DNA"/>
</dbReference>
<organism evidence="1 2">
    <name type="scientific">Streptomyces incarnatus</name>
    <dbReference type="NCBI Taxonomy" id="665007"/>
    <lineage>
        <taxon>Bacteria</taxon>
        <taxon>Bacillati</taxon>
        <taxon>Actinomycetota</taxon>
        <taxon>Actinomycetes</taxon>
        <taxon>Kitasatosporales</taxon>
        <taxon>Streptomycetaceae</taxon>
        <taxon>Streptomyces</taxon>
    </lineage>
</organism>
<sequence length="79" mass="8561">MITKVSHQIADHGPADLGLALAVTRTLHLPIPAPRKPESAPRAPEVVVTPVPELMGLRTAPVRTHRRKVPLNRLTAVRA</sequence>
<accession>A0ABM5TMX1</accession>
<evidence type="ECO:0000313" key="2">
    <source>
        <dbReference type="Proteomes" id="UP000035366"/>
    </source>
</evidence>
<protein>
    <submittedName>
        <fullName evidence="1">Uncharacterized protein</fullName>
    </submittedName>
</protein>
<reference evidence="1 2" key="1">
    <citation type="journal article" date="2015" name="ISME J.">
        <title>Draft Genome Sequence of Streptomyces incarnatus NRRL8089, which Produces the Nucleoside Antibiotic Sinefungin.</title>
        <authorList>
            <person name="Oshima K."/>
            <person name="Hattori M."/>
            <person name="Shimizu H."/>
            <person name="Fukuda K."/>
            <person name="Nemoto M."/>
            <person name="Inagaki K."/>
            <person name="Tamura T."/>
        </authorList>
    </citation>
    <scope>NUCLEOTIDE SEQUENCE [LARGE SCALE GENOMIC DNA]</scope>
    <source>
        <strain evidence="1 2">NRRL 8089</strain>
    </source>
</reference>
<dbReference type="RefSeq" id="WP_208900087.1">
    <property type="nucleotide sequence ID" value="NZ_CP011497.1"/>
</dbReference>
<dbReference type="Proteomes" id="UP000035366">
    <property type="component" value="Chromosome"/>
</dbReference>
<gene>
    <name evidence="1" type="ORF">ABB07_20360</name>
</gene>
<proteinExistence type="predicted"/>